<evidence type="ECO:0000313" key="3">
    <source>
        <dbReference type="Proteomes" id="UP000235925"/>
    </source>
</evidence>
<feature type="domain" description="Restriction endonuclease type IV Mrr" evidence="1">
    <location>
        <begin position="31"/>
        <end position="132"/>
    </location>
</feature>
<dbReference type="GO" id="GO:0003677">
    <property type="term" value="F:DNA binding"/>
    <property type="evidence" value="ECO:0007669"/>
    <property type="project" value="InterPro"/>
</dbReference>
<proteinExistence type="predicted"/>
<dbReference type="AlphaFoldDB" id="A0A2N8S433"/>
<dbReference type="OrthoDB" id="6691177at2"/>
<gene>
    <name evidence="2" type="ORF">CXK92_05870</name>
</gene>
<comment type="caution">
    <text evidence="2">The sequence shown here is derived from an EMBL/GenBank/DDBJ whole genome shotgun (WGS) entry which is preliminary data.</text>
</comment>
<evidence type="ECO:0000313" key="2">
    <source>
        <dbReference type="EMBL" id="PNF81362.1"/>
    </source>
</evidence>
<dbReference type="InterPro" id="IPR007560">
    <property type="entry name" value="Restrct_endonuc_IV_Mrr"/>
</dbReference>
<accession>A0A2N8S433</accession>
<name>A0A2N8S433_STUST</name>
<protein>
    <recommendedName>
        <fullName evidence="1">Restriction endonuclease type IV Mrr domain-containing protein</fullName>
    </recommendedName>
</protein>
<dbReference type="Proteomes" id="UP000235925">
    <property type="component" value="Unassembled WGS sequence"/>
</dbReference>
<dbReference type="EMBL" id="POUN01000002">
    <property type="protein sequence ID" value="PNF81362.1"/>
    <property type="molecule type" value="Genomic_DNA"/>
</dbReference>
<dbReference type="RefSeq" id="WP_102824131.1">
    <property type="nucleotide sequence ID" value="NZ_CP139348.1"/>
</dbReference>
<dbReference type="GO" id="GO:0004519">
    <property type="term" value="F:endonuclease activity"/>
    <property type="evidence" value="ECO:0007669"/>
    <property type="project" value="InterPro"/>
</dbReference>
<dbReference type="GO" id="GO:0009307">
    <property type="term" value="P:DNA restriction-modification system"/>
    <property type="evidence" value="ECO:0007669"/>
    <property type="project" value="InterPro"/>
</dbReference>
<organism evidence="2 3">
    <name type="scientific">Stutzerimonas stutzeri</name>
    <name type="common">Pseudomonas stutzeri</name>
    <dbReference type="NCBI Taxonomy" id="316"/>
    <lineage>
        <taxon>Bacteria</taxon>
        <taxon>Pseudomonadati</taxon>
        <taxon>Pseudomonadota</taxon>
        <taxon>Gammaproteobacteria</taxon>
        <taxon>Pseudomonadales</taxon>
        <taxon>Pseudomonadaceae</taxon>
        <taxon>Stutzerimonas</taxon>
    </lineage>
</organism>
<dbReference type="Pfam" id="PF04471">
    <property type="entry name" value="Mrr_cat"/>
    <property type="match status" value="1"/>
</dbReference>
<sequence length="340" mass="38464">MPQINWSSNSWIIQNSAGRSSRCSAPGCFRLQASGYTLQRQGARSQDIGVDFTFTDPSGETWVAEVKHFTRPRTGTTVLRQAAVQLNSAKQLTDATHGLLIVSMLLPQNLKDDIEAREGITIWDSRRLNELLANRPDVEQDFLVLLDAQAVARRGLEQPAPLDPRAQELISRLEALPPGRETFREFEDLCVEILNYAFFPQLGVPSVQSRSEDGLDIRDAVFPISGDHAFWQEIKRICSTRFMVAEFKNYTESVRQREVESIQQYLFSKAMRMFGVLCSRSQPAESALLARRRAWVEADKLILLLSDEELKDLVRAKSYGENPTDVLDAQLGEFFLRLAP</sequence>
<reference evidence="2 3" key="1">
    <citation type="submission" date="2018-01" db="EMBL/GenBank/DDBJ databases">
        <title>Denitrification phenotypes of diverse strains of Pseudomonas stutzeri.</title>
        <authorList>
            <person name="Milligan D.A."/>
            <person name="Bergaust L."/>
            <person name="Bakken L.R."/>
            <person name="Frostegard A."/>
        </authorList>
    </citation>
    <scope>NUCLEOTIDE SEQUENCE [LARGE SCALE GENOMIC DNA]</scope>
    <source>
        <strain evidence="2 3">KC</strain>
    </source>
</reference>
<evidence type="ECO:0000259" key="1">
    <source>
        <dbReference type="Pfam" id="PF04471"/>
    </source>
</evidence>